<keyword evidence="3" id="KW-1185">Reference proteome</keyword>
<proteinExistence type="predicted"/>
<evidence type="ECO:0000256" key="1">
    <source>
        <dbReference type="SAM" id="MobiDB-lite"/>
    </source>
</evidence>
<dbReference type="Proteomes" id="UP000033411">
    <property type="component" value="Unassembled WGS sequence"/>
</dbReference>
<evidence type="ECO:0000313" key="3">
    <source>
        <dbReference type="Proteomes" id="UP000033411"/>
    </source>
</evidence>
<gene>
    <name evidence="2" type="ORF">WH87_01535</name>
</gene>
<dbReference type="PATRIC" id="fig|1293439.3.peg.2671"/>
<comment type="caution">
    <text evidence="2">The sequence shown here is derived from an EMBL/GenBank/DDBJ whole genome shotgun (WGS) entry which is preliminary data.</text>
</comment>
<feature type="region of interest" description="Disordered" evidence="1">
    <location>
        <begin position="1"/>
        <end position="31"/>
    </location>
</feature>
<organism evidence="2 3">
    <name type="scientific">Devosia epidermidihirudinis</name>
    <dbReference type="NCBI Taxonomy" id="1293439"/>
    <lineage>
        <taxon>Bacteria</taxon>
        <taxon>Pseudomonadati</taxon>
        <taxon>Pseudomonadota</taxon>
        <taxon>Alphaproteobacteria</taxon>
        <taxon>Hyphomicrobiales</taxon>
        <taxon>Devosiaceae</taxon>
        <taxon>Devosia</taxon>
    </lineage>
</organism>
<name>A0A0F5QJF7_9HYPH</name>
<dbReference type="EMBL" id="LANJ01000004">
    <property type="protein sequence ID" value="KKC40881.1"/>
    <property type="molecule type" value="Genomic_DNA"/>
</dbReference>
<dbReference type="STRING" id="1293439.WH87_01535"/>
<reference evidence="2 3" key="1">
    <citation type="submission" date="2015-03" db="EMBL/GenBank/DDBJ databases">
        <authorList>
            <person name="Lepp D."/>
            <person name="Hassan Y.I."/>
            <person name="Li X.-Z."/>
            <person name="Zhou T."/>
        </authorList>
    </citation>
    <scope>NUCLEOTIDE SEQUENCE [LARGE SCALE GENOMIC DNA]</scope>
    <source>
        <strain evidence="2 3">E84</strain>
    </source>
</reference>
<dbReference type="AlphaFoldDB" id="A0A0F5QJF7"/>
<protein>
    <submittedName>
        <fullName evidence="2">Uncharacterized protein</fullName>
    </submittedName>
</protein>
<evidence type="ECO:0000313" key="2">
    <source>
        <dbReference type="EMBL" id="KKC40881.1"/>
    </source>
</evidence>
<accession>A0A0F5QJF7</accession>
<sequence length="119" mass="13550">MVFSGGGSLHSRLQPQTKRATTKEEGPSLQDSRLENWNLFGAAMTISVKLEFSFDTPDEAVQMLTMFQASQCEHETARGRRATFEERVQRCEMRFAPIMDILTQELAKRGLKPVRLQDT</sequence>